<dbReference type="Pfam" id="PF25967">
    <property type="entry name" value="RND-MFP_C"/>
    <property type="match status" value="1"/>
</dbReference>
<dbReference type="Gene3D" id="2.40.50.100">
    <property type="match status" value="1"/>
</dbReference>
<organism evidence="3">
    <name type="scientific">Pseudomonas tritici</name>
    <dbReference type="NCBI Taxonomy" id="2745518"/>
    <lineage>
        <taxon>Bacteria</taxon>
        <taxon>Pseudomonadati</taxon>
        <taxon>Pseudomonadota</taxon>
        <taxon>Gammaproteobacteria</taxon>
        <taxon>Pseudomonadales</taxon>
        <taxon>Pseudomonadaceae</taxon>
        <taxon>Pseudomonas</taxon>
    </lineage>
</organism>
<dbReference type="Gene3D" id="2.40.30.170">
    <property type="match status" value="1"/>
</dbReference>
<feature type="domain" description="Multidrug resistance protein MdtA-like C-terminal permuted SH3" evidence="2">
    <location>
        <begin position="277"/>
        <end position="343"/>
    </location>
</feature>
<dbReference type="NCBIfam" id="TIGR01730">
    <property type="entry name" value="RND_mfp"/>
    <property type="match status" value="1"/>
</dbReference>
<dbReference type="AlphaFoldDB" id="A0A8I0CYD8"/>
<protein>
    <submittedName>
        <fullName evidence="3">Efflux RND transporter periplasmic adaptor subunit</fullName>
    </submittedName>
</protein>
<dbReference type="InterPro" id="IPR058627">
    <property type="entry name" value="MdtA-like_C"/>
</dbReference>
<reference evidence="3" key="1">
    <citation type="journal article" date="2020" name="Microorganisms">
        <title>Reliable Identification of Environmental Pseudomonas Isolates Using the rpoD Gene.</title>
        <authorList>
            <consortium name="The Broad Institute Genome Sequencing Platform"/>
            <person name="Girard L."/>
            <person name="Lood C."/>
            <person name="Rokni-Zadeh H."/>
            <person name="van Noort V."/>
            <person name="Lavigne R."/>
            <person name="De Mot R."/>
        </authorList>
    </citation>
    <scope>NUCLEOTIDE SEQUENCE [LARGE SCALE GENOMIC DNA]</scope>
    <source>
        <strain evidence="3">SWRI145</strain>
    </source>
</reference>
<dbReference type="PROSITE" id="PS51257">
    <property type="entry name" value="PROKAR_LIPOPROTEIN"/>
    <property type="match status" value="1"/>
</dbReference>
<evidence type="ECO:0000259" key="2">
    <source>
        <dbReference type="Pfam" id="PF25967"/>
    </source>
</evidence>
<proteinExistence type="inferred from homology"/>
<dbReference type="Gene3D" id="1.10.287.470">
    <property type="entry name" value="Helix hairpin bin"/>
    <property type="match status" value="1"/>
</dbReference>
<gene>
    <name evidence="3" type="ORF">HU722_24675</name>
</gene>
<dbReference type="SUPFAM" id="SSF111369">
    <property type="entry name" value="HlyD-like secretion proteins"/>
    <property type="match status" value="1"/>
</dbReference>
<dbReference type="GO" id="GO:0015562">
    <property type="term" value="F:efflux transmembrane transporter activity"/>
    <property type="evidence" value="ECO:0007669"/>
    <property type="project" value="TreeGrafter"/>
</dbReference>
<dbReference type="EMBL" id="JABWQF010000016">
    <property type="protein sequence ID" value="MBC3294723.1"/>
    <property type="molecule type" value="Genomic_DNA"/>
</dbReference>
<sequence length="361" mass="39287">MNRYISLLPALILLTTACDPKTQETAPQPRMVKVAVVTAAGEAQQRIFPARIESGDATDLSFKRGGQIETLDIRQGTSVKQGQQLAKLNTREAQQRVNDRQTSATLAQRQFERFQTLAGRQAISKAEMDVQRATRDSANAALKIAQEELNQMTLVAPFGGVAASVHVRNHQVVSAGQPILTLTRTDLLDVVFSIPESLFKTLDIRNANYRPIVKINSMPDREFSAVYKEHTGSSDSNTLTWQVILTLPRPDDFPVVGGVSGTVTINLANLPAGAGQNALVVPVEAVFNPDNSPRNEPHVWVVQGDGDKLQLEDRKVSVGQVTAQGVIVTEGLKPGERVVAAGVGELHAKQPVRIWTRERGL</sequence>
<dbReference type="PANTHER" id="PTHR30469:SF20">
    <property type="entry name" value="EFFLUX RND TRANSPORTER PERIPLASMIC ADAPTOR SUBUNIT"/>
    <property type="match status" value="1"/>
</dbReference>
<accession>A0A8I0CYD8</accession>
<evidence type="ECO:0000313" key="3">
    <source>
        <dbReference type="EMBL" id="MBC3294723.1"/>
    </source>
</evidence>
<comment type="caution">
    <text evidence="3">The sequence shown here is derived from an EMBL/GenBank/DDBJ whole genome shotgun (WGS) entry which is preliminary data.</text>
</comment>
<name>A0A8I0CYD8_9PSED</name>
<dbReference type="GO" id="GO:1990281">
    <property type="term" value="C:efflux pump complex"/>
    <property type="evidence" value="ECO:0007669"/>
    <property type="project" value="TreeGrafter"/>
</dbReference>
<evidence type="ECO:0000256" key="1">
    <source>
        <dbReference type="ARBA" id="ARBA00009477"/>
    </source>
</evidence>
<dbReference type="PANTHER" id="PTHR30469">
    <property type="entry name" value="MULTIDRUG RESISTANCE PROTEIN MDTA"/>
    <property type="match status" value="1"/>
</dbReference>
<comment type="similarity">
    <text evidence="1">Belongs to the membrane fusion protein (MFP) (TC 8.A.1) family.</text>
</comment>
<dbReference type="Gene3D" id="2.40.420.20">
    <property type="match status" value="1"/>
</dbReference>
<dbReference type="InterPro" id="IPR006143">
    <property type="entry name" value="RND_pump_MFP"/>
</dbReference>